<dbReference type="AlphaFoldDB" id="G1WFH9"/>
<keyword evidence="2" id="KW-0472">Membrane</keyword>
<dbReference type="Proteomes" id="UP000004830">
    <property type="component" value="Unassembled WGS sequence"/>
</dbReference>
<dbReference type="STRING" id="742742.HMPREF9452_00092"/>
<evidence type="ECO:0000256" key="1">
    <source>
        <dbReference type="SAM" id="MobiDB-lite"/>
    </source>
</evidence>
<keyword evidence="2" id="KW-0812">Transmembrane</keyword>
<dbReference type="OrthoDB" id="3197165at2"/>
<evidence type="ECO:0000313" key="4">
    <source>
        <dbReference type="Proteomes" id="UP000004830"/>
    </source>
</evidence>
<dbReference type="EMBL" id="ADLS01000001">
    <property type="protein sequence ID" value="EGX71927.1"/>
    <property type="molecule type" value="Genomic_DNA"/>
</dbReference>
<keyword evidence="2" id="KW-1133">Transmembrane helix</keyword>
<dbReference type="HOGENOM" id="CLU_681012_0_0_11"/>
<organism evidence="3 4">
    <name type="scientific">Collinsella tanakaei YIT 12063</name>
    <dbReference type="NCBI Taxonomy" id="742742"/>
    <lineage>
        <taxon>Bacteria</taxon>
        <taxon>Bacillati</taxon>
        <taxon>Actinomycetota</taxon>
        <taxon>Coriobacteriia</taxon>
        <taxon>Coriobacteriales</taxon>
        <taxon>Coriobacteriaceae</taxon>
        <taxon>Collinsella</taxon>
    </lineage>
</organism>
<evidence type="ECO:0000256" key="2">
    <source>
        <dbReference type="SAM" id="Phobius"/>
    </source>
</evidence>
<evidence type="ECO:0000313" key="3">
    <source>
        <dbReference type="EMBL" id="EGX71927.1"/>
    </source>
</evidence>
<dbReference type="RefSeq" id="WP_009140129.1">
    <property type="nucleotide sequence ID" value="NZ_JH126467.1"/>
</dbReference>
<feature type="compositionally biased region" description="Polar residues" evidence="1">
    <location>
        <begin position="13"/>
        <end position="22"/>
    </location>
</feature>
<dbReference type="eggNOG" id="ENOG5033A46">
    <property type="taxonomic scope" value="Bacteria"/>
</dbReference>
<reference evidence="3 4" key="1">
    <citation type="submission" date="2011-06" db="EMBL/GenBank/DDBJ databases">
        <title>The Genome Sequence of Collinsella tanakaei YIT 12063.</title>
        <authorList>
            <consortium name="The Broad Institute Genome Sequencing Platform"/>
            <person name="Earl A."/>
            <person name="Ward D."/>
            <person name="Feldgarden M."/>
            <person name="Gevers D."/>
            <person name="Morotomi M."/>
            <person name="Young S.K."/>
            <person name="Zeng Q."/>
            <person name="Gargeya S."/>
            <person name="Fitzgerald M."/>
            <person name="Haas B."/>
            <person name="Abouelleil A."/>
            <person name="Alvarado L."/>
            <person name="Arachchi H.M."/>
            <person name="Berlin A."/>
            <person name="Brown A."/>
            <person name="Chapman S.B."/>
            <person name="Chen Z."/>
            <person name="Dunbar C."/>
            <person name="Freedman E."/>
            <person name="Gearin G."/>
            <person name="Gellesch M."/>
            <person name="Goldberg J."/>
            <person name="Griggs A."/>
            <person name="Gujja S."/>
            <person name="Heiman D."/>
            <person name="Howarth C."/>
            <person name="Larson L."/>
            <person name="Lui A."/>
            <person name="MacDonald P.J.P."/>
            <person name="Mehta T."/>
            <person name="Montmayeur A."/>
            <person name="Murphy C."/>
            <person name="Neiman D."/>
            <person name="Pearson M."/>
            <person name="Priest M."/>
            <person name="Roberts A."/>
            <person name="Saif S."/>
            <person name="Shea T."/>
            <person name="Shenoy N."/>
            <person name="Sisk P."/>
            <person name="Stolte C."/>
            <person name="Sykes S."/>
            <person name="Wortman J."/>
            <person name="Nusbaum C."/>
            <person name="Birren B."/>
        </authorList>
    </citation>
    <scope>NUCLEOTIDE SEQUENCE [LARGE SCALE GENOMIC DNA]</scope>
    <source>
        <strain evidence="3 4">YIT 12063</strain>
    </source>
</reference>
<dbReference type="GeneID" id="62759883"/>
<dbReference type="PATRIC" id="fig|742742.3.peg.91"/>
<sequence length="344" mass="36112">MNQPGKTSADRNPWNTVGSVSAKSGLPAKASDDAPTNHAPQVPVPTAPAPAAPLPGPEPGPAPAAPQTFPPAPQQPVPAAKSTGVLALIFGIASILLCFLPIISTIMGIAAIALAIRSARRAEHSGALTAGKITGTIGTVLSLLVLILIILSITVASRMYGSLGSPASNIGVDQGYTPDQQRAWTAVEDKMDALASQNEQDAAAIADLFTQYVNDDAELAPYMQGCDPALYATWSVLGLEYEDDGVFIADQEGYAYVNVTARDGFELVGLWSDLLDQAAADPGLANTTDEEFAQIFTDTYLQALAASNEMYETTIVLDLQQDADATWSVVEESWDEALAYLFGL</sequence>
<evidence type="ECO:0008006" key="5">
    <source>
        <dbReference type="Google" id="ProtNLM"/>
    </source>
</evidence>
<protein>
    <recommendedName>
        <fullName evidence="5">DUF4190 domain-containing protein</fullName>
    </recommendedName>
</protein>
<comment type="caution">
    <text evidence="3">The sequence shown here is derived from an EMBL/GenBank/DDBJ whole genome shotgun (WGS) entry which is preliminary data.</text>
</comment>
<feature type="compositionally biased region" description="Pro residues" evidence="1">
    <location>
        <begin position="42"/>
        <end position="76"/>
    </location>
</feature>
<feature type="region of interest" description="Disordered" evidence="1">
    <location>
        <begin position="1"/>
        <end position="76"/>
    </location>
</feature>
<gene>
    <name evidence="3" type="ORF">HMPREF9452_00092</name>
</gene>
<accession>G1WFH9</accession>
<proteinExistence type="predicted"/>
<feature type="transmembrane region" description="Helical" evidence="2">
    <location>
        <begin position="85"/>
        <end position="116"/>
    </location>
</feature>
<keyword evidence="4" id="KW-1185">Reference proteome</keyword>
<name>G1WFH9_9ACTN</name>
<feature type="transmembrane region" description="Helical" evidence="2">
    <location>
        <begin position="137"/>
        <end position="160"/>
    </location>
</feature>